<organism evidence="11 12">
    <name type="scientific">Gymnopilus dilepis</name>
    <dbReference type="NCBI Taxonomy" id="231916"/>
    <lineage>
        <taxon>Eukaryota</taxon>
        <taxon>Fungi</taxon>
        <taxon>Dikarya</taxon>
        <taxon>Basidiomycota</taxon>
        <taxon>Agaricomycotina</taxon>
        <taxon>Agaricomycetes</taxon>
        <taxon>Agaricomycetidae</taxon>
        <taxon>Agaricales</taxon>
        <taxon>Agaricineae</taxon>
        <taxon>Hymenogastraceae</taxon>
        <taxon>Gymnopilus</taxon>
    </lineage>
</organism>
<dbReference type="PANTHER" id="PTHR14083:SF0">
    <property type="entry name" value="YIP1D-INTERACTING FACTOR 1, ISOFORM C"/>
    <property type="match status" value="1"/>
</dbReference>
<dbReference type="FunCoup" id="A0A409WUM8">
    <property type="interactions" value="267"/>
</dbReference>
<dbReference type="GO" id="GO:0000139">
    <property type="term" value="C:Golgi membrane"/>
    <property type="evidence" value="ECO:0007669"/>
    <property type="project" value="UniProtKB-SubCell"/>
</dbReference>
<keyword evidence="4 9" id="KW-0256">Endoplasmic reticulum</keyword>
<protein>
    <recommendedName>
        <fullName evidence="9">Protein YIF1</fullName>
    </recommendedName>
</protein>
<dbReference type="GO" id="GO:0005793">
    <property type="term" value="C:endoplasmic reticulum-Golgi intermediate compartment"/>
    <property type="evidence" value="ECO:0007669"/>
    <property type="project" value="UniProtKB-UniRule"/>
</dbReference>
<dbReference type="EMBL" id="NHYE01004780">
    <property type="protein sequence ID" value="PPQ82187.1"/>
    <property type="molecule type" value="Genomic_DNA"/>
</dbReference>
<name>A0A409WUM8_9AGAR</name>
<dbReference type="Pfam" id="PF03878">
    <property type="entry name" value="YIF1"/>
    <property type="match status" value="1"/>
</dbReference>
<accession>A0A409WUM8</accession>
<evidence type="ECO:0000256" key="1">
    <source>
        <dbReference type="ARBA" id="ARBA00009727"/>
    </source>
</evidence>
<dbReference type="InterPro" id="IPR005578">
    <property type="entry name" value="Yif1_fam"/>
</dbReference>
<feature type="compositionally biased region" description="Low complexity" evidence="10">
    <location>
        <begin position="134"/>
        <end position="149"/>
    </location>
</feature>
<dbReference type="PANTHER" id="PTHR14083">
    <property type="entry name" value="YIP1 INTERACTING FACTOR HOMOLOG YIF1 PROTEIN"/>
    <property type="match status" value="1"/>
</dbReference>
<evidence type="ECO:0000313" key="12">
    <source>
        <dbReference type="Proteomes" id="UP000284706"/>
    </source>
</evidence>
<feature type="region of interest" description="Disordered" evidence="10">
    <location>
        <begin position="1"/>
        <end position="149"/>
    </location>
</feature>
<keyword evidence="12" id="KW-1185">Reference proteome</keyword>
<feature type="compositionally biased region" description="Low complexity" evidence="10">
    <location>
        <begin position="103"/>
        <end position="122"/>
    </location>
</feature>
<dbReference type="Proteomes" id="UP000284706">
    <property type="component" value="Unassembled WGS sequence"/>
</dbReference>
<dbReference type="AlphaFoldDB" id="A0A409WUM8"/>
<feature type="compositionally biased region" description="Pro residues" evidence="10">
    <location>
        <begin position="8"/>
        <end position="30"/>
    </location>
</feature>
<evidence type="ECO:0000256" key="3">
    <source>
        <dbReference type="ARBA" id="ARBA00022692"/>
    </source>
</evidence>
<keyword evidence="2 9" id="KW-0813">Transport</keyword>
<proteinExistence type="inferred from homology"/>
<keyword evidence="6" id="KW-1133">Transmembrane helix</keyword>
<dbReference type="GO" id="GO:0015031">
    <property type="term" value="P:protein transport"/>
    <property type="evidence" value="ECO:0007669"/>
    <property type="project" value="UniProtKB-KW"/>
</dbReference>
<keyword evidence="8" id="KW-0472">Membrane</keyword>
<evidence type="ECO:0000256" key="4">
    <source>
        <dbReference type="ARBA" id="ARBA00022824"/>
    </source>
</evidence>
<keyword evidence="3" id="KW-0812">Transmembrane</keyword>
<evidence type="ECO:0000256" key="5">
    <source>
        <dbReference type="ARBA" id="ARBA00022927"/>
    </source>
</evidence>
<comment type="function">
    <text evidence="9">Has a role in transport between endoplasmic reticulum and Golgi.</text>
</comment>
<dbReference type="GO" id="GO:0006888">
    <property type="term" value="P:endoplasmic reticulum to Golgi vesicle-mediated transport"/>
    <property type="evidence" value="ECO:0007669"/>
    <property type="project" value="UniProtKB-UniRule"/>
</dbReference>
<dbReference type="InParanoid" id="A0A409WUM8"/>
<dbReference type="GO" id="GO:0030134">
    <property type="term" value="C:COPII-coated ER to Golgi transport vesicle"/>
    <property type="evidence" value="ECO:0007669"/>
    <property type="project" value="TreeGrafter"/>
</dbReference>
<feature type="compositionally biased region" description="Gly residues" evidence="10">
    <location>
        <begin position="71"/>
        <end position="82"/>
    </location>
</feature>
<reference evidence="11 12" key="1">
    <citation type="journal article" date="2018" name="Evol. Lett.">
        <title>Horizontal gene cluster transfer increased hallucinogenic mushroom diversity.</title>
        <authorList>
            <person name="Reynolds H.T."/>
            <person name="Vijayakumar V."/>
            <person name="Gluck-Thaler E."/>
            <person name="Korotkin H.B."/>
            <person name="Matheny P.B."/>
            <person name="Slot J.C."/>
        </authorList>
    </citation>
    <scope>NUCLEOTIDE SEQUENCE [LARGE SCALE GENOMIC DNA]</scope>
    <source>
        <strain evidence="11 12">SRW20</strain>
    </source>
</reference>
<evidence type="ECO:0000256" key="6">
    <source>
        <dbReference type="ARBA" id="ARBA00022989"/>
    </source>
</evidence>
<comment type="subcellular location">
    <subcellularLocation>
        <location evidence="9">Endoplasmic reticulum membrane</location>
        <topology evidence="9">Multi-pass membrane protein</topology>
    </subcellularLocation>
    <subcellularLocation>
        <location evidence="9">Golgi apparatus membrane</location>
        <topology evidence="9">Multi-pass membrane protein</topology>
    </subcellularLocation>
</comment>
<dbReference type="STRING" id="231916.A0A409WUM8"/>
<feature type="compositionally biased region" description="Basic residues" evidence="10">
    <location>
        <begin position="123"/>
        <end position="133"/>
    </location>
</feature>
<evidence type="ECO:0000313" key="11">
    <source>
        <dbReference type="EMBL" id="PPQ82187.1"/>
    </source>
</evidence>
<sequence length="360" mass="38425">MSQFNSHSPPPLRHPVPTHPAYIPEPPLTPGSPQGYQRFSSSPAPGGSSGLPPNPPSQFAGPQTHVQGGLPHLGGQQGGPGQGQIPAYPMSVPAYTSPFQHSQPGQGPGQYAAGPMGSMHAPHQQHGHGHGHPQQHGGHPGHPQQPAAADFSAWGFDGATAQLGMQLGSSAVAAGQDYVQRNVRVSFLCLLPLSSSLPVSSSSPPLLSKPSLLLAIANYPPLPPTQFGTFLPSSHIKHQFNVSNSYVMRKLRLLLFPWTHKTYFRRPRAQGEWLPPREDINSPDLYIPVMSIFTYILLTTLHAGIKERFSPLVLGESASRALTALITDFALVKLGCYILNIPASSPVSDLLAYGGYKFVG</sequence>
<keyword evidence="7 9" id="KW-0333">Golgi apparatus</keyword>
<evidence type="ECO:0000256" key="8">
    <source>
        <dbReference type="ARBA" id="ARBA00023136"/>
    </source>
</evidence>
<evidence type="ECO:0000256" key="2">
    <source>
        <dbReference type="ARBA" id="ARBA00022448"/>
    </source>
</evidence>
<evidence type="ECO:0000256" key="7">
    <source>
        <dbReference type="ARBA" id="ARBA00023034"/>
    </source>
</evidence>
<gene>
    <name evidence="11" type="ORF">CVT26_009426</name>
</gene>
<keyword evidence="5 9" id="KW-0653">Protein transport</keyword>
<comment type="caution">
    <text evidence="11">The sequence shown here is derived from an EMBL/GenBank/DDBJ whole genome shotgun (WGS) entry which is preliminary data.</text>
</comment>
<dbReference type="OrthoDB" id="337750at2759"/>
<evidence type="ECO:0000256" key="9">
    <source>
        <dbReference type="RuleBase" id="RU368073"/>
    </source>
</evidence>
<dbReference type="GO" id="GO:0005789">
    <property type="term" value="C:endoplasmic reticulum membrane"/>
    <property type="evidence" value="ECO:0007669"/>
    <property type="project" value="UniProtKB-SubCell"/>
</dbReference>
<evidence type="ECO:0000256" key="10">
    <source>
        <dbReference type="SAM" id="MobiDB-lite"/>
    </source>
</evidence>
<comment type="similarity">
    <text evidence="1 9">Belongs to the YIF1 family.</text>
</comment>